<dbReference type="Pfam" id="PF23043">
    <property type="entry name" value="SH3-B_UBE2O"/>
    <property type="match status" value="1"/>
</dbReference>
<dbReference type="PROSITE" id="PS50127">
    <property type="entry name" value="UBC_2"/>
    <property type="match status" value="1"/>
</dbReference>
<dbReference type="InterPro" id="IPR016135">
    <property type="entry name" value="UBQ-conjugating_enzyme/RWD"/>
</dbReference>
<gene>
    <name evidence="5" type="ORF">DIABBA_LOCUS1350</name>
</gene>
<dbReference type="CDD" id="cd23837">
    <property type="entry name" value="UBCc_UBE2O"/>
    <property type="match status" value="1"/>
</dbReference>
<keyword evidence="6" id="KW-1185">Reference proteome</keyword>
<feature type="region of interest" description="Disordered" evidence="3">
    <location>
        <begin position="340"/>
        <end position="378"/>
    </location>
</feature>
<accession>A0A9N9X9L9</accession>
<feature type="region of interest" description="Disordered" evidence="3">
    <location>
        <begin position="767"/>
        <end position="787"/>
    </location>
</feature>
<feature type="compositionally biased region" description="Basic residues" evidence="3">
    <location>
        <begin position="364"/>
        <end position="373"/>
    </location>
</feature>
<dbReference type="Pfam" id="PF23046">
    <property type="entry name" value="tSH3-B_UBE2O"/>
    <property type="match status" value="1"/>
</dbReference>
<dbReference type="InterPro" id="IPR000608">
    <property type="entry name" value="UBC"/>
</dbReference>
<dbReference type="Pfam" id="PF23044">
    <property type="entry name" value="SH3-C_UBE2O"/>
    <property type="match status" value="1"/>
</dbReference>
<dbReference type="Pfam" id="PF00179">
    <property type="entry name" value="UQ_con"/>
    <property type="match status" value="1"/>
</dbReference>
<name>A0A9N9X9L9_DIABA</name>
<feature type="compositionally biased region" description="Acidic residues" evidence="3">
    <location>
        <begin position="340"/>
        <end position="356"/>
    </location>
</feature>
<evidence type="ECO:0000256" key="3">
    <source>
        <dbReference type="SAM" id="MobiDB-lite"/>
    </source>
</evidence>
<evidence type="ECO:0000256" key="1">
    <source>
        <dbReference type="ARBA" id="ARBA00022679"/>
    </source>
</evidence>
<dbReference type="InterPro" id="IPR057735">
    <property type="entry name" value="UBE2O-like_tSH3-B"/>
</dbReference>
<proteinExistence type="predicted"/>
<dbReference type="InterPro" id="IPR057733">
    <property type="entry name" value="UBE2O-like_SH3-B"/>
</dbReference>
<feature type="domain" description="UBC core" evidence="4">
    <location>
        <begin position="832"/>
        <end position="992"/>
    </location>
</feature>
<evidence type="ECO:0000313" key="5">
    <source>
        <dbReference type="EMBL" id="CAG9827348.1"/>
    </source>
</evidence>
<dbReference type="SMART" id="SM00212">
    <property type="entry name" value="UBCc"/>
    <property type="match status" value="1"/>
</dbReference>
<keyword evidence="2" id="KW-0833">Ubl conjugation pathway</keyword>
<evidence type="ECO:0000259" key="4">
    <source>
        <dbReference type="PROSITE" id="PS50127"/>
    </source>
</evidence>
<sequence>MSNSNIEKVKEFYTNDVVYRFDKHKRIIFGVVVDSYEACSDVDEYHALQKGQIRVLWNNNSREQVWRQSKVRLVNRSIIPGDIVRRLEKGKETQRGYCKETKQVATVQIVGTDKVIEHVSSDRLHGVRPFDVDDAVCLGSKFGRIETVEQMVAMQSKCGSVVEVLTSINHDMDDYWLSKRNRISFDAYYPGQELICVPNNFEQAHWIKKSKTMKRNIQSRQRFTVQSVEDVLIEIAWYNNTHGYSHLSEIGLADIKNLKVLERASDTFLELTDRRLLKLSSSDILLKKKDWTKKLSLVYRPELPKVRHIVSCNSKISRLSKLSRSALVYSQNEEVISNNDEEEWWTEESEESEDADVSQISHNSKPKNKHYPPKPRDLVPGNSLAVEVICVESKVNVVWQDGTEEKDIPSTHLYYSISLDDHEFFPGEWVINDSKIESNKYGVVQSVNYLERTASIKWFTYSENEKKPTELAITEMSVYDLVKHSKFVFRPRSIVKSKPAQDEKMGKVLDSCIEGYVKVQWLDGKEENCWPQDIELIPETTDYEFSDEESSEEDAACVSWETESIESYAGDLTDETVLQNLAARLDFVRNRIIYLKDAFKQHTILETFVFVKDLLLIYENSSYLDKLLGTSYFSLKSKHFQVLLLQAKEKAKSLGVELRGRLFSCDNLCPSIAKIKVAEKENINKMIKLENKINAQIEKKECKDSTAPSTPLTPDSTEISASVTQDNLCVELLSMLKVRMDLAYAEIISRIGGSQAFTVLTKASENVATPSSSTPLPSVPTTPDDSFSSLSPLKSKFLAKISGDNEPYTLVDDAPVTHHYYGTKFEPTDLQRFLKSIQKEYKLLKDSLPSGVWVRSYGNRIDLLSVMIRGPDKTPYEDGLFLFDIQLSTDYPRSPPLVHYISYSSERLNPNLYVEGKVCVSLLGTWMGKGTEVWGPNSTLLQLIVSIQGLILVSEPYYNEAGYEKQTDTQQGYENSRTYNELVILKLIQSMKKMLQSPPEMFKREIIAHFSENGHKLCERLRGYCRNENPLNPEFPLLPVSKGLKLSLASALDTFEDVLNKIGDNTTEVPNETK</sequence>
<feature type="compositionally biased region" description="Low complexity" evidence="3">
    <location>
        <begin position="769"/>
        <end position="787"/>
    </location>
</feature>
<reference evidence="5" key="1">
    <citation type="submission" date="2022-01" db="EMBL/GenBank/DDBJ databases">
        <authorList>
            <person name="King R."/>
        </authorList>
    </citation>
    <scope>NUCLEOTIDE SEQUENCE</scope>
</reference>
<dbReference type="PANTHER" id="PTHR46116:SF15">
    <property type="entry name" value="(E3-INDEPENDENT) E2 UBIQUITIN-CONJUGATING ENZYME"/>
    <property type="match status" value="1"/>
</dbReference>
<evidence type="ECO:0000313" key="6">
    <source>
        <dbReference type="Proteomes" id="UP001153709"/>
    </source>
</evidence>
<dbReference type="FunFam" id="3.10.110.10:FF:000136">
    <property type="entry name" value="Predicted protein"/>
    <property type="match status" value="1"/>
</dbReference>
<dbReference type="SUPFAM" id="SSF54495">
    <property type="entry name" value="UBC-like"/>
    <property type="match status" value="1"/>
</dbReference>
<dbReference type="Proteomes" id="UP001153709">
    <property type="component" value="Chromosome 1"/>
</dbReference>
<dbReference type="GO" id="GO:0061631">
    <property type="term" value="F:ubiquitin conjugating enzyme activity"/>
    <property type="evidence" value="ECO:0007669"/>
    <property type="project" value="TreeGrafter"/>
</dbReference>
<keyword evidence="1" id="KW-0808">Transferase</keyword>
<evidence type="ECO:0000256" key="2">
    <source>
        <dbReference type="ARBA" id="ARBA00022786"/>
    </source>
</evidence>
<dbReference type="PANTHER" id="PTHR46116">
    <property type="entry name" value="(E3-INDEPENDENT) E2 UBIQUITIN-CONJUGATING ENZYME"/>
    <property type="match status" value="1"/>
</dbReference>
<dbReference type="OrthoDB" id="47801at2759"/>
<dbReference type="InterPro" id="IPR057734">
    <property type="entry name" value="UBE2O-like_SH3-C"/>
</dbReference>
<dbReference type="AlphaFoldDB" id="A0A9N9X9L9"/>
<dbReference type="EMBL" id="OU898276">
    <property type="protein sequence ID" value="CAG9827348.1"/>
    <property type="molecule type" value="Genomic_DNA"/>
</dbReference>
<organism evidence="5 6">
    <name type="scientific">Diabrotica balteata</name>
    <name type="common">Banded cucumber beetle</name>
    <dbReference type="NCBI Taxonomy" id="107213"/>
    <lineage>
        <taxon>Eukaryota</taxon>
        <taxon>Metazoa</taxon>
        <taxon>Ecdysozoa</taxon>
        <taxon>Arthropoda</taxon>
        <taxon>Hexapoda</taxon>
        <taxon>Insecta</taxon>
        <taxon>Pterygota</taxon>
        <taxon>Neoptera</taxon>
        <taxon>Endopterygota</taxon>
        <taxon>Coleoptera</taxon>
        <taxon>Polyphaga</taxon>
        <taxon>Cucujiformia</taxon>
        <taxon>Chrysomeloidea</taxon>
        <taxon>Chrysomelidae</taxon>
        <taxon>Galerucinae</taxon>
        <taxon>Diabroticina</taxon>
        <taxon>Diabroticites</taxon>
        <taxon>Diabrotica</taxon>
    </lineage>
</organism>
<protein>
    <recommendedName>
        <fullName evidence="4">UBC core domain-containing protein</fullName>
    </recommendedName>
</protein>
<dbReference type="Gene3D" id="3.10.110.10">
    <property type="entry name" value="Ubiquitin Conjugating Enzyme"/>
    <property type="match status" value="1"/>
</dbReference>